<feature type="region of interest" description="Disordered" evidence="1">
    <location>
        <begin position="1"/>
        <end position="37"/>
    </location>
</feature>
<sequence length="768" mass="87879">MSSRKRPNDGSPPVTPQRKHKSLRAAHHPHTPFNKKSNIHSIHTQDMNTNQILQQQREQQKLIELLGEEFKGATYEGDWVGDHYCPAPVETVDAVMARLRKDSIWLPSVANDFSVGSLRKWPKARDASETLFYPPFTALLNGITKAFKNLYPDKYKSSYYSHIKFFGYDKLMYECVSGESVLRPDFLGLDDDHDADERASWYDTILVGEVKTTWAKLVLQAGTYARCLFAATDHRIFIPVLVLRQSTAEFRLCFFHRSGMLATHSMKLRTEPGLRGLVSTIVGMWLWQTPSQAGYEPTQVPKYFSFNDTKYHIHRVLCRRQAIRGRATTVYVVDRDEVPDETTRYLAPAQALGSNHWTCLNPFDRYEPPAQPHTVDDEYDNEAEEEESIPTRHTTSKLPNTFIVKCSYQLVNRESEVDVFKSVEGYIGIPDILEAYQATDFEIPAGKIPTPWRLVLKPDVPKRVETDSNASGGEESEPSDEIEPTLVDDEIDLLGLHDCPLLPYESRVHRHIIIASIGARLTHDLTFRQVGFAMLHAMIGHCALFTEGRYVHRDVSHGNIVFLLQANRSEWKCPPILDNIITNKDCTAVLIDGDVAKKWGTLAQSSDRSGTLPFISARLLDLWRKNQDVVHLPLDDLQSFGWVLLYNVLAWTPEKKRTPDEQSWWDSLNSEDLTPLANFKVRLLLEWSADESTSLKFSKILAVFRPLILAWFLVSTNFNKRYTRLEDERRSEAEALKLFNEAYREFVRVGQEKCAELPDDPIISKYGT</sequence>
<evidence type="ECO:0000256" key="1">
    <source>
        <dbReference type="SAM" id="MobiDB-lite"/>
    </source>
</evidence>
<dbReference type="SUPFAM" id="SSF56112">
    <property type="entry name" value="Protein kinase-like (PK-like)"/>
    <property type="match status" value="1"/>
</dbReference>
<feature type="domain" description="Fungal-type protein kinase" evidence="2">
    <location>
        <begin position="394"/>
        <end position="646"/>
    </location>
</feature>
<dbReference type="Pfam" id="PF17667">
    <property type="entry name" value="Pkinase_fungal"/>
    <property type="match status" value="2"/>
</dbReference>
<name>A0ABR3JSG2_9AGAR</name>
<keyword evidence="4" id="KW-1185">Reference proteome</keyword>
<feature type="compositionally biased region" description="Acidic residues" evidence="1">
    <location>
        <begin position="377"/>
        <end position="388"/>
    </location>
</feature>
<dbReference type="EMBL" id="JASNQZ010000004">
    <property type="protein sequence ID" value="KAL0958223.1"/>
    <property type="molecule type" value="Genomic_DNA"/>
</dbReference>
<dbReference type="Proteomes" id="UP001556367">
    <property type="component" value="Unassembled WGS sequence"/>
</dbReference>
<reference evidence="4" key="1">
    <citation type="submission" date="2024-06" db="EMBL/GenBank/DDBJ databases">
        <title>Multi-omics analyses provide insights into the biosynthesis of the anticancer antibiotic pleurotin in Hohenbuehelia grisea.</title>
        <authorList>
            <person name="Weaver J.A."/>
            <person name="Alberti F."/>
        </authorList>
    </citation>
    <scope>NUCLEOTIDE SEQUENCE [LARGE SCALE GENOMIC DNA]</scope>
    <source>
        <strain evidence="4">T-177</strain>
    </source>
</reference>
<accession>A0ABR3JSG2</accession>
<feature type="domain" description="Fungal-type protein kinase" evidence="2">
    <location>
        <begin position="192"/>
        <end position="337"/>
    </location>
</feature>
<dbReference type="PANTHER" id="PTHR38248">
    <property type="entry name" value="FUNK1 6"/>
    <property type="match status" value="1"/>
</dbReference>
<evidence type="ECO:0000313" key="4">
    <source>
        <dbReference type="Proteomes" id="UP001556367"/>
    </source>
</evidence>
<proteinExistence type="predicted"/>
<dbReference type="InterPro" id="IPR040976">
    <property type="entry name" value="Pkinase_fungal"/>
</dbReference>
<protein>
    <recommendedName>
        <fullName evidence="2">Fungal-type protein kinase domain-containing protein</fullName>
    </recommendedName>
</protein>
<evidence type="ECO:0000313" key="3">
    <source>
        <dbReference type="EMBL" id="KAL0958223.1"/>
    </source>
</evidence>
<organism evidence="3 4">
    <name type="scientific">Hohenbuehelia grisea</name>
    <dbReference type="NCBI Taxonomy" id="104357"/>
    <lineage>
        <taxon>Eukaryota</taxon>
        <taxon>Fungi</taxon>
        <taxon>Dikarya</taxon>
        <taxon>Basidiomycota</taxon>
        <taxon>Agaricomycotina</taxon>
        <taxon>Agaricomycetes</taxon>
        <taxon>Agaricomycetidae</taxon>
        <taxon>Agaricales</taxon>
        <taxon>Pleurotineae</taxon>
        <taxon>Pleurotaceae</taxon>
        <taxon>Hohenbuehelia</taxon>
    </lineage>
</organism>
<feature type="compositionally biased region" description="Acidic residues" evidence="1">
    <location>
        <begin position="474"/>
        <end position="484"/>
    </location>
</feature>
<feature type="compositionally biased region" description="Basic residues" evidence="1">
    <location>
        <begin position="17"/>
        <end position="30"/>
    </location>
</feature>
<evidence type="ECO:0000259" key="2">
    <source>
        <dbReference type="Pfam" id="PF17667"/>
    </source>
</evidence>
<gene>
    <name evidence="3" type="ORF">HGRIS_000382</name>
</gene>
<comment type="caution">
    <text evidence="3">The sequence shown here is derived from an EMBL/GenBank/DDBJ whole genome shotgun (WGS) entry which is preliminary data.</text>
</comment>
<dbReference type="InterPro" id="IPR011009">
    <property type="entry name" value="Kinase-like_dom_sf"/>
</dbReference>
<dbReference type="PANTHER" id="PTHR38248:SF2">
    <property type="entry name" value="FUNK1 11"/>
    <property type="match status" value="1"/>
</dbReference>
<feature type="region of interest" description="Disordered" evidence="1">
    <location>
        <begin position="463"/>
        <end position="484"/>
    </location>
</feature>
<feature type="region of interest" description="Disordered" evidence="1">
    <location>
        <begin position="368"/>
        <end position="391"/>
    </location>
</feature>